<dbReference type="GO" id="GO:0055085">
    <property type="term" value="P:transmembrane transport"/>
    <property type="evidence" value="ECO:0007669"/>
    <property type="project" value="InterPro"/>
</dbReference>
<dbReference type="PANTHER" id="PTHR31274">
    <property type="entry name" value="PROTEIN ECM3"/>
    <property type="match status" value="1"/>
</dbReference>
<dbReference type="Proteomes" id="UP000305067">
    <property type="component" value="Unassembled WGS sequence"/>
</dbReference>
<accession>A0A5C3QHA4</accession>
<name>A0A5C3QHA4_9AGAR</name>
<dbReference type="Pfam" id="PF03547">
    <property type="entry name" value="Mem_trans"/>
    <property type="match status" value="1"/>
</dbReference>
<evidence type="ECO:0000313" key="7">
    <source>
        <dbReference type="EMBL" id="TFK97673.1"/>
    </source>
</evidence>
<organism evidence="7 8">
    <name type="scientific">Pterulicium gracile</name>
    <dbReference type="NCBI Taxonomy" id="1884261"/>
    <lineage>
        <taxon>Eukaryota</taxon>
        <taxon>Fungi</taxon>
        <taxon>Dikarya</taxon>
        <taxon>Basidiomycota</taxon>
        <taxon>Agaricomycotina</taxon>
        <taxon>Agaricomycetes</taxon>
        <taxon>Agaricomycetidae</taxon>
        <taxon>Agaricales</taxon>
        <taxon>Pleurotineae</taxon>
        <taxon>Pterulaceae</taxon>
        <taxon>Pterulicium</taxon>
    </lineage>
</organism>
<reference evidence="7 8" key="1">
    <citation type="journal article" date="2019" name="Nat. Ecol. Evol.">
        <title>Megaphylogeny resolves global patterns of mushroom evolution.</title>
        <authorList>
            <person name="Varga T."/>
            <person name="Krizsan K."/>
            <person name="Foldi C."/>
            <person name="Dima B."/>
            <person name="Sanchez-Garcia M."/>
            <person name="Sanchez-Ramirez S."/>
            <person name="Szollosi G.J."/>
            <person name="Szarkandi J.G."/>
            <person name="Papp V."/>
            <person name="Albert L."/>
            <person name="Andreopoulos W."/>
            <person name="Angelini C."/>
            <person name="Antonin V."/>
            <person name="Barry K.W."/>
            <person name="Bougher N.L."/>
            <person name="Buchanan P."/>
            <person name="Buyck B."/>
            <person name="Bense V."/>
            <person name="Catcheside P."/>
            <person name="Chovatia M."/>
            <person name="Cooper J."/>
            <person name="Damon W."/>
            <person name="Desjardin D."/>
            <person name="Finy P."/>
            <person name="Geml J."/>
            <person name="Haridas S."/>
            <person name="Hughes K."/>
            <person name="Justo A."/>
            <person name="Karasinski D."/>
            <person name="Kautmanova I."/>
            <person name="Kiss B."/>
            <person name="Kocsube S."/>
            <person name="Kotiranta H."/>
            <person name="LaButti K.M."/>
            <person name="Lechner B.E."/>
            <person name="Liimatainen K."/>
            <person name="Lipzen A."/>
            <person name="Lukacs Z."/>
            <person name="Mihaltcheva S."/>
            <person name="Morgado L.N."/>
            <person name="Niskanen T."/>
            <person name="Noordeloos M.E."/>
            <person name="Ohm R.A."/>
            <person name="Ortiz-Santana B."/>
            <person name="Ovrebo C."/>
            <person name="Racz N."/>
            <person name="Riley R."/>
            <person name="Savchenko A."/>
            <person name="Shiryaev A."/>
            <person name="Soop K."/>
            <person name="Spirin V."/>
            <person name="Szebenyi C."/>
            <person name="Tomsovsky M."/>
            <person name="Tulloss R.E."/>
            <person name="Uehling J."/>
            <person name="Grigoriev I.V."/>
            <person name="Vagvolgyi C."/>
            <person name="Papp T."/>
            <person name="Martin F.M."/>
            <person name="Miettinen O."/>
            <person name="Hibbett D.S."/>
            <person name="Nagy L.G."/>
        </authorList>
    </citation>
    <scope>NUCLEOTIDE SEQUENCE [LARGE SCALE GENOMIC DNA]</scope>
    <source>
        <strain evidence="7 8">CBS 309.79</strain>
    </source>
</reference>
<evidence type="ECO:0000256" key="3">
    <source>
        <dbReference type="ARBA" id="ARBA00022989"/>
    </source>
</evidence>
<evidence type="ECO:0000256" key="1">
    <source>
        <dbReference type="ARBA" id="ARBA00004141"/>
    </source>
</evidence>
<feature type="transmembrane region" description="Helical" evidence="6">
    <location>
        <begin position="429"/>
        <end position="453"/>
    </location>
</feature>
<feature type="transmembrane region" description="Helical" evidence="6">
    <location>
        <begin position="500"/>
        <end position="518"/>
    </location>
</feature>
<feature type="transmembrane region" description="Helical" evidence="6">
    <location>
        <begin position="138"/>
        <end position="157"/>
    </location>
</feature>
<dbReference type="EMBL" id="ML178845">
    <property type="protein sequence ID" value="TFK97673.1"/>
    <property type="molecule type" value="Genomic_DNA"/>
</dbReference>
<evidence type="ECO:0000256" key="2">
    <source>
        <dbReference type="ARBA" id="ARBA00022692"/>
    </source>
</evidence>
<feature type="region of interest" description="Disordered" evidence="5">
    <location>
        <begin position="293"/>
        <end position="316"/>
    </location>
</feature>
<feature type="region of interest" description="Disordered" evidence="5">
    <location>
        <begin position="201"/>
        <end position="257"/>
    </location>
</feature>
<feature type="transmembrane region" description="Helical" evidence="6">
    <location>
        <begin position="104"/>
        <end position="126"/>
    </location>
</feature>
<dbReference type="GO" id="GO:0016020">
    <property type="term" value="C:membrane"/>
    <property type="evidence" value="ECO:0007669"/>
    <property type="project" value="UniProtKB-SubCell"/>
</dbReference>
<comment type="subcellular location">
    <subcellularLocation>
        <location evidence="1">Membrane</location>
        <topology evidence="1">Multi-pass membrane protein</topology>
    </subcellularLocation>
</comment>
<keyword evidence="3 6" id="KW-1133">Transmembrane helix</keyword>
<dbReference type="InterPro" id="IPR004776">
    <property type="entry name" value="Mem_transp_PIN-like"/>
</dbReference>
<gene>
    <name evidence="7" type="ORF">BDV98DRAFT_574012</name>
</gene>
<feature type="compositionally biased region" description="Basic and acidic residues" evidence="5">
    <location>
        <begin position="296"/>
        <end position="309"/>
    </location>
</feature>
<sequence length="519" mass="55495">MVGIGALIWSAVRPLLRLAIVSGGGYLITKMDLFPPIAARGAGQIMLLLLYPCLMFSKIVPAFGQENLPALGPLVLVAVIYQILGISSAWLVRHLFWTPHRFRYGILIAGGWGNTGDIPTAVITAVTASAPFAGPKDSGLSVAYISTLMLISMITLFPCGAHTWIAKDFEGPEVENEEMQYAAKMRRRAIFGKATGVFRRRGAKSEDDDAVEKQTKSHEENDAFAPIREETAVSGPDTSSALRQRGGDHFSTVPSSNSKHVAFDLDTTTAAPSTPGPSRICSPAPTDCNRTVSAIPEEKASPTRADEPPRGLSPDSKPLTLKAKILSRIKSFISGLLVPMSISILLSFVISLVPELKGLFVRLNGENFYPPAPDGEPPLAFILDAATFAGAGAVPLGLICLGSALARLKLNWTRVGMQELPLASIGSLAVLKMAVTPVLGVVICQGLTSAGVIDPDDKVLRFVCIFYSCLPTATTQVMLTQVYSGTGEAEHLPAYLIPQYSLMFLSLTALTAYTLHIIF</sequence>
<feature type="compositionally biased region" description="Basic and acidic residues" evidence="5">
    <location>
        <begin position="211"/>
        <end position="231"/>
    </location>
</feature>
<dbReference type="PANTHER" id="PTHR31274:SF1">
    <property type="entry name" value="AGL149CP"/>
    <property type="match status" value="1"/>
</dbReference>
<evidence type="ECO:0000256" key="6">
    <source>
        <dbReference type="SAM" id="Phobius"/>
    </source>
</evidence>
<evidence type="ECO:0000256" key="4">
    <source>
        <dbReference type="ARBA" id="ARBA00023136"/>
    </source>
</evidence>
<evidence type="ECO:0000256" key="5">
    <source>
        <dbReference type="SAM" id="MobiDB-lite"/>
    </source>
</evidence>
<proteinExistence type="predicted"/>
<dbReference type="InterPro" id="IPR040254">
    <property type="entry name" value="Ecm3-like"/>
</dbReference>
<dbReference type="OrthoDB" id="435607at2759"/>
<feature type="transmembrane region" description="Helical" evidence="6">
    <location>
        <begin position="41"/>
        <end position="64"/>
    </location>
</feature>
<keyword evidence="8" id="KW-1185">Reference proteome</keyword>
<protein>
    <submittedName>
        <fullName evidence="7">Auxin efflux carrier</fullName>
    </submittedName>
</protein>
<evidence type="ECO:0000313" key="8">
    <source>
        <dbReference type="Proteomes" id="UP000305067"/>
    </source>
</evidence>
<dbReference type="STRING" id="1884261.A0A5C3QHA4"/>
<feature type="transmembrane region" description="Helical" evidence="6">
    <location>
        <begin position="70"/>
        <end position="92"/>
    </location>
</feature>
<keyword evidence="2 6" id="KW-0812">Transmembrane</keyword>
<keyword evidence="4 6" id="KW-0472">Membrane</keyword>
<dbReference type="AlphaFoldDB" id="A0A5C3QHA4"/>
<feature type="transmembrane region" description="Helical" evidence="6">
    <location>
        <begin position="6"/>
        <end position="29"/>
    </location>
</feature>
<feature type="transmembrane region" description="Helical" evidence="6">
    <location>
        <begin position="379"/>
        <end position="408"/>
    </location>
</feature>
<feature type="transmembrane region" description="Helical" evidence="6">
    <location>
        <begin position="332"/>
        <end position="353"/>
    </location>
</feature>